<dbReference type="InterPro" id="IPR036097">
    <property type="entry name" value="HisK_dim/P_sf"/>
</dbReference>
<comment type="subcellular location">
    <subcellularLocation>
        <location evidence="2">Membrane</location>
        <topology evidence="2">Multi-pass membrane protein</topology>
    </subcellularLocation>
</comment>
<dbReference type="Gene3D" id="1.10.287.130">
    <property type="match status" value="1"/>
</dbReference>
<dbReference type="RefSeq" id="WP_093505268.1">
    <property type="nucleotide sequence ID" value="NZ_BSSG01000006.1"/>
</dbReference>
<evidence type="ECO:0000256" key="3">
    <source>
        <dbReference type="ARBA" id="ARBA00012438"/>
    </source>
</evidence>
<keyword evidence="6 11" id="KW-0812">Transmembrane</keyword>
<evidence type="ECO:0000256" key="10">
    <source>
        <dbReference type="ARBA" id="ARBA00023136"/>
    </source>
</evidence>
<dbReference type="PRINTS" id="PR00344">
    <property type="entry name" value="BCTRLSENSOR"/>
</dbReference>
<dbReference type="EC" id="2.7.13.3" evidence="3"/>
<sequence>MKAVHNPSLIGRLLWSLCIMQVVVLVAAIAGTLYHIIDDQFTFMDDAVIDVLEDSIAITPQGLVFEPNEPLRELQATNPGLWVVIGDGNGRREELGSVPGEYRELANYVSVLGISQIRALPEHRHLTMRIEVKEIQGQRVHIMVGGVADLSFTSLIVQATGLLSPYFLTPLLLFTLLATPIVVLRAMRGVRRLASRAAALDISQPDAHLPEDSVPREIRPLVSAFNAAMERSSKAYHARDRFLRDAAHELRMPIAVLMARLDGMPAHPIKPMLQIDLARLATVAEQLLDLQRLQSPKVEFEVVDLVALSREVISDIAPVALTRCDDLVLEAPEHPVWVMGQPSALSRVITNLLQNALVHGAGVGSISLQVGANGSMAVADQGPGVALEDREQIFQPFYRGKTEQPGHGLGLHLVQEIVRAHGGRITVEDATGGGAIFRVQLPLAPA</sequence>
<dbReference type="PROSITE" id="PS50885">
    <property type="entry name" value="HAMP"/>
    <property type="match status" value="1"/>
</dbReference>
<dbReference type="InterPro" id="IPR003661">
    <property type="entry name" value="HisK_dim/P_dom"/>
</dbReference>
<dbReference type="Gene3D" id="3.30.565.10">
    <property type="entry name" value="Histidine kinase-like ATPase, C-terminal domain"/>
    <property type="match status" value="1"/>
</dbReference>
<keyword evidence="4" id="KW-0597">Phosphoprotein</keyword>
<dbReference type="PANTHER" id="PTHR45436:SF15">
    <property type="entry name" value="SENSOR HISTIDINE KINASE CUSS"/>
    <property type="match status" value="1"/>
</dbReference>
<dbReference type="Pfam" id="PF02518">
    <property type="entry name" value="HATPase_c"/>
    <property type="match status" value="1"/>
</dbReference>
<dbReference type="InterPro" id="IPR003594">
    <property type="entry name" value="HATPase_dom"/>
</dbReference>
<dbReference type="SUPFAM" id="SSF55874">
    <property type="entry name" value="ATPase domain of HSP90 chaperone/DNA topoisomerase II/histidine kinase"/>
    <property type="match status" value="1"/>
</dbReference>
<evidence type="ECO:0000256" key="7">
    <source>
        <dbReference type="ARBA" id="ARBA00022777"/>
    </source>
</evidence>
<reference evidence="15" key="1">
    <citation type="submission" date="2016-10" db="EMBL/GenBank/DDBJ databases">
        <authorList>
            <person name="Varghese N."/>
            <person name="Submissions S."/>
        </authorList>
    </citation>
    <scope>NUCLEOTIDE SEQUENCE [LARGE SCALE GENOMIC DNA]</scope>
    <source>
        <strain evidence="15">JCM 2783</strain>
    </source>
</reference>
<dbReference type="EMBL" id="FOMO01000006">
    <property type="protein sequence ID" value="SFD96763.1"/>
    <property type="molecule type" value="Genomic_DNA"/>
</dbReference>
<keyword evidence="15" id="KW-1185">Reference proteome</keyword>
<evidence type="ECO:0000256" key="2">
    <source>
        <dbReference type="ARBA" id="ARBA00004141"/>
    </source>
</evidence>
<evidence type="ECO:0000256" key="5">
    <source>
        <dbReference type="ARBA" id="ARBA00022679"/>
    </source>
</evidence>
<evidence type="ECO:0000313" key="15">
    <source>
        <dbReference type="Proteomes" id="UP000243950"/>
    </source>
</evidence>
<keyword evidence="10 11" id="KW-0472">Membrane</keyword>
<evidence type="ECO:0000256" key="9">
    <source>
        <dbReference type="ARBA" id="ARBA00023012"/>
    </source>
</evidence>
<feature type="domain" description="HAMP" evidence="13">
    <location>
        <begin position="184"/>
        <end position="237"/>
    </location>
</feature>
<evidence type="ECO:0000313" key="14">
    <source>
        <dbReference type="EMBL" id="SFD96763.1"/>
    </source>
</evidence>
<dbReference type="InterPro" id="IPR004358">
    <property type="entry name" value="Sig_transdc_His_kin-like_C"/>
</dbReference>
<feature type="domain" description="Histidine kinase" evidence="12">
    <location>
        <begin position="245"/>
        <end position="445"/>
    </location>
</feature>
<dbReference type="PANTHER" id="PTHR45436">
    <property type="entry name" value="SENSOR HISTIDINE KINASE YKOH"/>
    <property type="match status" value="1"/>
</dbReference>
<dbReference type="PROSITE" id="PS50109">
    <property type="entry name" value="HIS_KIN"/>
    <property type="match status" value="1"/>
</dbReference>
<dbReference type="GO" id="GO:0000155">
    <property type="term" value="F:phosphorelay sensor kinase activity"/>
    <property type="evidence" value="ECO:0007669"/>
    <property type="project" value="InterPro"/>
</dbReference>
<dbReference type="AlphaFoldDB" id="A0A1I1WTJ0"/>
<dbReference type="Proteomes" id="UP000243950">
    <property type="component" value="Unassembled WGS sequence"/>
</dbReference>
<accession>A0A1I1WTJ0</accession>
<dbReference type="SMART" id="SM00387">
    <property type="entry name" value="HATPase_c"/>
    <property type="match status" value="1"/>
</dbReference>
<evidence type="ECO:0000256" key="6">
    <source>
        <dbReference type="ARBA" id="ARBA00022692"/>
    </source>
</evidence>
<keyword evidence="8 11" id="KW-1133">Transmembrane helix</keyword>
<dbReference type="CDD" id="cd00075">
    <property type="entry name" value="HATPase"/>
    <property type="match status" value="1"/>
</dbReference>
<keyword evidence="7 14" id="KW-0418">Kinase</keyword>
<evidence type="ECO:0000256" key="8">
    <source>
        <dbReference type="ARBA" id="ARBA00022989"/>
    </source>
</evidence>
<dbReference type="InterPro" id="IPR005467">
    <property type="entry name" value="His_kinase_dom"/>
</dbReference>
<evidence type="ECO:0000259" key="12">
    <source>
        <dbReference type="PROSITE" id="PS50109"/>
    </source>
</evidence>
<comment type="catalytic activity">
    <reaction evidence="1">
        <text>ATP + protein L-histidine = ADP + protein N-phospho-L-histidine.</text>
        <dbReference type="EC" id="2.7.13.3"/>
    </reaction>
</comment>
<gene>
    <name evidence="14" type="ORF">SAMN05216372_10686</name>
</gene>
<dbReference type="InterPro" id="IPR036890">
    <property type="entry name" value="HATPase_C_sf"/>
</dbReference>
<proteinExistence type="predicted"/>
<organism evidence="14 15">
    <name type="scientific">Pseudomonas straminea</name>
    <dbReference type="NCBI Taxonomy" id="47882"/>
    <lineage>
        <taxon>Bacteria</taxon>
        <taxon>Pseudomonadati</taxon>
        <taxon>Pseudomonadota</taxon>
        <taxon>Gammaproteobacteria</taxon>
        <taxon>Pseudomonadales</taxon>
        <taxon>Pseudomonadaceae</taxon>
        <taxon>Phytopseudomonas</taxon>
    </lineage>
</organism>
<name>A0A1I1WTJ0_PSEOC</name>
<evidence type="ECO:0000256" key="11">
    <source>
        <dbReference type="SAM" id="Phobius"/>
    </source>
</evidence>
<feature type="transmembrane region" description="Helical" evidence="11">
    <location>
        <begin position="12"/>
        <end position="37"/>
    </location>
</feature>
<keyword evidence="5" id="KW-0808">Transferase</keyword>
<protein>
    <recommendedName>
        <fullName evidence="3">histidine kinase</fullName>
        <ecNumber evidence="3">2.7.13.3</ecNumber>
    </recommendedName>
</protein>
<dbReference type="SMART" id="SM00388">
    <property type="entry name" value="HisKA"/>
    <property type="match status" value="1"/>
</dbReference>
<evidence type="ECO:0000256" key="4">
    <source>
        <dbReference type="ARBA" id="ARBA00022553"/>
    </source>
</evidence>
<dbReference type="InterPro" id="IPR003660">
    <property type="entry name" value="HAMP_dom"/>
</dbReference>
<dbReference type="SUPFAM" id="SSF47384">
    <property type="entry name" value="Homodimeric domain of signal transducing histidine kinase"/>
    <property type="match status" value="1"/>
</dbReference>
<evidence type="ECO:0000259" key="13">
    <source>
        <dbReference type="PROSITE" id="PS50885"/>
    </source>
</evidence>
<dbReference type="InterPro" id="IPR050428">
    <property type="entry name" value="TCS_sensor_his_kinase"/>
</dbReference>
<dbReference type="CDD" id="cd00082">
    <property type="entry name" value="HisKA"/>
    <property type="match status" value="1"/>
</dbReference>
<dbReference type="GO" id="GO:0005886">
    <property type="term" value="C:plasma membrane"/>
    <property type="evidence" value="ECO:0007669"/>
    <property type="project" value="TreeGrafter"/>
</dbReference>
<keyword evidence="9" id="KW-0902">Two-component regulatory system</keyword>
<feature type="transmembrane region" description="Helical" evidence="11">
    <location>
        <begin position="167"/>
        <end position="187"/>
    </location>
</feature>
<evidence type="ECO:0000256" key="1">
    <source>
        <dbReference type="ARBA" id="ARBA00000085"/>
    </source>
</evidence>